<reference evidence="4" key="1">
    <citation type="submission" date="2021-02" db="EMBL/GenBank/DDBJ databases">
        <authorList>
            <person name="Dougan E. K."/>
            <person name="Rhodes N."/>
            <person name="Thang M."/>
            <person name="Chan C."/>
        </authorList>
    </citation>
    <scope>NUCLEOTIDE SEQUENCE</scope>
</reference>
<dbReference type="PANTHER" id="PTHR36489">
    <property type="entry name" value="PROTEIN-COUPLED RECEPTOR GPR1, PUTATIVE-RELATED"/>
    <property type="match status" value="1"/>
</dbReference>
<evidence type="ECO:0000313" key="4">
    <source>
        <dbReference type="EMBL" id="CAE8586223.1"/>
    </source>
</evidence>
<protein>
    <submittedName>
        <fullName evidence="4">Uncharacterized protein</fullName>
    </submittedName>
</protein>
<name>A0A813DJJ3_POLGL</name>
<accession>A0A813DJJ3</accession>
<evidence type="ECO:0000313" key="5">
    <source>
        <dbReference type="Proteomes" id="UP000654075"/>
    </source>
</evidence>
<evidence type="ECO:0000256" key="1">
    <source>
        <dbReference type="ARBA" id="ARBA00022729"/>
    </source>
</evidence>
<dbReference type="PANTHER" id="PTHR36489:SF2">
    <property type="entry name" value="APPLE DOMAIN-CONTAINING PROTEIN"/>
    <property type="match status" value="1"/>
</dbReference>
<organism evidence="4 5">
    <name type="scientific">Polarella glacialis</name>
    <name type="common">Dinoflagellate</name>
    <dbReference type="NCBI Taxonomy" id="89957"/>
    <lineage>
        <taxon>Eukaryota</taxon>
        <taxon>Sar</taxon>
        <taxon>Alveolata</taxon>
        <taxon>Dinophyceae</taxon>
        <taxon>Suessiales</taxon>
        <taxon>Suessiaceae</taxon>
        <taxon>Polarella</taxon>
    </lineage>
</organism>
<feature type="non-terminal residue" evidence="4">
    <location>
        <position position="1"/>
    </location>
</feature>
<dbReference type="EMBL" id="CAJNNV010001965">
    <property type="protein sequence ID" value="CAE8586223.1"/>
    <property type="molecule type" value="Genomic_DNA"/>
</dbReference>
<feature type="region of interest" description="Disordered" evidence="3">
    <location>
        <begin position="497"/>
        <end position="527"/>
    </location>
</feature>
<feature type="region of interest" description="Disordered" evidence="3">
    <location>
        <begin position="380"/>
        <end position="410"/>
    </location>
</feature>
<dbReference type="OrthoDB" id="190265at2759"/>
<dbReference type="AlphaFoldDB" id="A0A813DJJ3"/>
<sequence length="676" mass="70301">AHSLALGAAGYPATEAGAISADAGCGHAPGSRSLRGMVVIQSEGSCSVTDGCGGDKLGSVAACCVTSNVLSAHCGLQKVAVAGQREPEFEASHPVFGVMPHGGTACASNLLGVARKPLDVASTSAHYVAVAGHREPEFGASHPVFGVGGPACASKLLSVASNPQEVVSTNGHCIAVAGQREPEFEASHLVFGVMPHGGTACASSLLEHDPSIAESEGLDSSSKQAAEDPVLESDYVSLHEAAPSPAEVPDAFSLSNYQQQQQRQRQQQPLAGPDLCERLREKQERRAREVECLLPGLEEGMAKRPGLKGASTARALDMLGQRGAAWVAELAASEERIRLRRQKAEAAAATERAAAGLSPLPATQADVSCLAGGLKPFLSPDASKTPVPPHQSMQESSQARVLAGPSIASSAESSARPASSAILTPGLPSAAVCFQSSNLRVSATHSMHSPAREEGSPEVACLQDRFDMEEAIARGAARFSSSRAETWAQLSPDFCTQVPPQIPAQQPGRAVSLDLAPDPPAAPTEDALGQSLEQATGSIGNDFMQSEPWDLDRPTSQPANQPTNQSTNQPASQPNNQATKQASNQPTNQSASQPTNQPSNQPINQPANQPSNQASNQPTNRTTDQPSNQQTNQPASQPTSQPAKQASKQATSQPANQPTNRPTNQPTNRPTNQPTK</sequence>
<comment type="caution">
    <text evidence="4">The sequence shown here is derived from an EMBL/GenBank/DDBJ whole genome shotgun (WGS) entry which is preliminary data.</text>
</comment>
<evidence type="ECO:0000256" key="3">
    <source>
        <dbReference type="SAM" id="MobiDB-lite"/>
    </source>
</evidence>
<keyword evidence="5" id="KW-1185">Reference proteome</keyword>
<feature type="region of interest" description="Disordered" evidence="3">
    <location>
        <begin position="540"/>
        <end position="676"/>
    </location>
</feature>
<gene>
    <name evidence="4" type="ORF">PGLA1383_LOCUS5107</name>
</gene>
<feature type="compositionally biased region" description="Polar residues" evidence="3">
    <location>
        <begin position="554"/>
        <end position="676"/>
    </location>
</feature>
<keyword evidence="1" id="KW-0732">Signal</keyword>
<dbReference type="Pfam" id="PF04886">
    <property type="entry name" value="PT"/>
    <property type="match status" value="1"/>
</dbReference>
<evidence type="ECO:0000256" key="2">
    <source>
        <dbReference type="ARBA" id="ARBA00022737"/>
    </source>
</evidence>
<dbReference type="InterPro" id="IPR006970">
    <property type="entry name" value="PT"/>
</dbReference>
<keyword evidence="2" id="KW-0677">Repeat</keyword>
<proteinExistence type="predicted"/>
<dbReference type="Proteomes" id="UP000654075">
    <property type="component" value="Unassembled WGS sequence"/>
</dbReference>